<dbReference type="InterPro" id="IPR036390">
    <property type="entry name" value="WH_DNA-bd_sf"/>
</dbReference>
<comment type="similarity">
    <text evidence="6">Belongs to the SarZ family.</text>
</comment>
<dbReference type="Gene3D" id="1.10.10.10">
    <property type="entry name" value="Winged helix-like DNA-binding domain superfamily/Winged helix DNA-binding domain"/>
    <property type="match status" value="1"/>
</dbReference>
<name>A0A934HRN9_9CLOT</name>
<evidence type="ECO:0000313" key="10">
    <source>
        <dbReference type="EMBL" id="MBI6872058.1"/>
    </source>
</evidence>
<evidence type="ECO:0000313" key="11">
    <source>
        <dbReference type="Proteomes" id="UP000622687"/>
    </source>
</evidence>
<dbReference type="InterPro" id="IPR000835">
    <property type="entry name" value="HTH_MarR-typ"/>
</dbReference>
<dbReference type="AlphaFoldDB" id="A0A934HRN9"/>
<reference evidence="10" key="1">
    <citation type="submission" date="2020-12" db="EMBL/GenBank/DDBJ databases">
        <title>Clostridium thailandense sp. nov., a novel acetogenic bacterium isolated from peat land soil in Thailand.</title>
        <authorList>
            <person name="Chaikitkaew S."/>
            <person name="Birkeland N.K."/>
        </authorList>
    </citation>
    <scope>NUCLEOTIDE SEQUENCE</scope>
    <source>
        <strain evidence="10">DSM 17425</strain>
    </source>
</reference>
<dbReference type="GO" id="GO:0003677">
    <property type="term" value="F:DNA binding"/>
    <property type="evidence" value="ECO:0007669"/>
    <property type="project" value="UniProtKB-KW"/>
</dbReference>
<keyword evidence="5" id="KW-0804">Transcription</keyword>
<gene>
    <name evidence="10" type="ORF">I6U51_04955</name>
</gene>
<organism evidence="10 11">
    <name type="scientific">Clostridium aciditolerans</name>
    <dbReference type="NCBI Taxonomy" id="339861"/>
    <lineage>
        <taxon>Bacteria</taxon>
        <taxon>Bacillati</taxon>
        <taxon>Bacillota</taxon>
        <taxon>Clostridia</taxon>
        <taxon>Eubacteriales</taxon>
        <taxon>Clostridiaceae</taxon>
        <taxon>Clostridium</taxon>
    </lineage>
</organism>
<evidence type="ECO:0000256" key="7">
    <source>
        <dbReference type="ARBA" id="ARBA00047188"/>
    </source>
</evidence>
<dbReference type="InterPro" id="IPR036388">
    <property type="entry name" value="WH-like_DNA-bd_sf"/>
</dbReference>
<accession>A0A934HRN9</accession>
<evidence type="ECO:0000256" key="8">
    <source>
        <dbReference type="ARBA" id="ARBA00047207"/>
    </source>
</evidence>
<dbReference type="GO" id="GO:0005737">
    <property type="term" value="C:cytoplasm"/>
    <property type="evidence" value="ECO:0007669"/>
    <property type="project" value="UniProtKB-SubCell"/>
</dbReference>
<dbReference type="Proteomes" id="UP000622687">
    <property type="component" value="Unassembled WGS sequence"/>
</dbReference>
<keyword evidence="4" id="KW-0238">DNA-binding</keyword>
<keyword evidence="11" id="KW-1185">Reference proteome</keyword>
<proteinExistence type="inferred from homology"/>
<dbReference type="RefSeq" id="WP_211141488.1">
    <property type="nucleotide sequence ID" value="NZ_JAEEGB010000005.1"/>
</dbReference>
<comment type="caution">
    <text evidence="10">The sequence shown here is derived from an EMBL/GenBank/DDBJ whole genome shotgun (WGS) entry which is preliminary data.</text>
</comment>
<dbReference type="SUPFAM" id="SSF46785">
    <property type="entry name" value="Winged helix' DNA-binding domain"/>
    <property type="match status" value="1"/>
</dbReference>
<dbReference type="FunFam" id="1.10.10.10:FF:000163">
    <property type="entry name" value="MarR family transcriptional regulator"/>
    <property type="match status" value="1"/>
</dbReference>
<dbReference type="PRINTS" id="PR00598">
    <property type="entry name" value="HTHMARR"/>
</dbReference>
<evidence type="ECO:0000259" key="9">
    <source>
        <dbReference type="PROSITE" id="PS50995"/>
    </source>
</evidence>
<dbReference type="SMART" id="SM00347">
    <property type="entry name" value="HTH_MARR"/>
    <property type="match status" value="1"/>
</dbReference>
<dbReference type="InterPro" id="IPR055166">
    <property type="entry name" value="Transc_reg_Sar_Rot_HTH"/>
</dbReference>
<evidence type="ECO:0000256" key="3">
    <source>
        <dbReference type="ARBA" id="ARBA00023015"/>
    </source>
</evidence>
<protein>
    <recommendedName>
        <fullName evidence="7">HTH-type transcriptional regulator SarZ</fullName>
    </recommendedName>
    <alternativeName>
        <fullName evidence="8">Staphylococcal accessory regulator Z</fullName>
    </alternativeName>
</protein>
<sequence>MNYESLKLDNQLCFALYACAKEVTRIYKPFLDKFGITYTQYITLLALWEEDNITVKELGKKLHLDSGTLTPLLKKLENMEILKRIRDTEDERNVYVKLSEKGMKMKDEALEIPGKVFCSTGMSMEEALDLREKLKLLLNNLQ</sequence>
<dbReference type="PROSITE" id="PS50995">
    <property type="entry name" value="HTH_MARR_2"/>
    <property type="match status" value="1"/>
</dbReference>
<dbReference type="GO" id="GO:0003700">
    <property type="term" value="F:DNA-binding transcription factor activity"/>
    <property type="evidence" value="ECO:0007669"/>
    <property type="project" value="InterPro"/>
</dbReference>
<evidence type="ECO:0000256" key="6">
    <source>
        <dbReference type="ARBA" id="ARBA00046337"/>
    </source>
</evidence>
<comment type="subcellular location">
    <subcellularLocation>
        <location evidence="1">Cytoplasm</location>
    </subcellularLocation>
</comment>
<dbReference type="PANTHER" id="PTHR42756">
    <property type="entry name" value="TRANSCRIPTIONAL REGULATOR, MARR"/>
    <property type="match status" value="1"/>
</dbReference>
<keyword evidence="2" id="KW-0963">Cytoplasm</keyword>
<evidence type="ECO:0000256" key="5">
    <source>
        <dbReference type="ARBA" id="ARBA00023163"/>
    </source>
</evidence>
<dbReference type="EMBL" id="JAEEGB010000005">
    <property type="protein sequence ID" value="MBI6872058.1"/>
    <property type="molecule type" value="Genomic_DNA"/>
</dbReference>
<dbReference type="PANTHER" id="PTHR42756:SF1">
    <property type="entry name" value="TRANSCRIPTIONAL REPRESSOR OF EMRAB OPERON"/>
    <property type="match status" value="1"/>
</dbReference>
<evidence type="ECO:0000256" key="1">
    <source>
        <dbReference type="ARBA" id="ARBA00004496"/>
    </source>
</evidence>
<feature type="domain" description="HTH marR-type" evidence="9">
    <location>
        <begin position="9"/>
        <end position="139"/>
    </location>
</feature>
<keyword evidence="3" id="KW-0805">Transcription regulation</keyword>
<evidence type="ECO:0000256" key="4">
    <source>
        <dbReference type="ARBA" id="ARBA00023125"/>
    </source>
</evidence>
<evidence type="ECO:0000256" key="2">
    <source>
        <dbReference type="ARBA" id="ARBA00022490"/>
    </source>
</evidence>
<dbReference type="Pfam" id="PF22381">
    <property type="entry name" value="Staph_reg_Sar_Rot"/>
    <property type="match status" value="1"/>
</dbReference>